<organism evidence="1 2">
    <name type="scientific">Paenibacillus odorifer</name>
    <dbReference type="NCBI Taxonomy" id="189426"/>
    <lineage>
        <taxon>Bacteria</taxon>
        <taxon>Bacillati</taxon>
        <taxon>Bacillota</taxon>
        <taxon>Bacilli</taxon>
        <taxon>Bacillales</taxon>
        <taxon>Paenibacillaceae</taxon>
        <taxon>Paenibacillus</taxon>
    </lineage>
</organism>
<evidence type="ECO:0000313" key="2">
    <source>
        <dbReference type="Proteomes" id="UP000187465"/>
    </source>
</evidence>
<dbReference type="CDD" id="cd00093">
    <property type="entry name" value="HTH_XRE"/>
    <property type="match status" value="1"/>
</dbReference>
<gene>
    <name evidence="1" type="ORF">BJP51_30445</name>
</gene>
<dbReference type="EMBL" id="MKQP01000057">
    <property type="protein sequence ID" value="OMD23341.1"/>
    <property type="molecule type" value="Genomic_DNA"/>
</dbReference>
<protein>
    <recommendedName>
        <fullName evidence="3">HTH cro/C1-type domain-containing protein</fullName>
    </recommendedName>
</protein>
<dbReference type="InterPro" id="IPR001387">
    <property type="entry name" value="Cro/C1-type_HTH"/>
</dbReference>
<dbReference type="RefSeq" id="WP_036684109.1">
    <property type="nucleotide sequence ID" value="NZ_MKQP01000057.1"/>
</dbReference>
<comment type="caution">
    <text evidence="1">The sequence shown here is derived from an EMBL/GenBank/DDBJ whole genome shotgun (WGS) entry which is preliminary data.</text>
</comment>
<proteinExistence type="predicted"/>
<dbReference type="Gene3D" id="1.10.260.40">
    <property type="entry name" value="lambda repressor-like DNA-binding domains"/>
    <property type="match status" value="1"/>
</dbReference>
<dbReference type="InterPro" id="IPR010982">
    <property type="entry name" value="Lambda_DNA-bd_dom_sf"/>
</dbReference>
<dbReference type="Proteomes" id="UP000187465">
    <property type="component" value="Unassembled WGS sequence"/>
</dbReference>
<dbReference type="SUPFAM" id="SSF47413">
    <property type="entry name" value="lambda repressor-like DNA-binding domains"/>
    <property type="match status" value="1"/>
</dbReference>
<dbReference type="GO" id="GO:0003677">
    <property type="term" value="F:DNA binding"/>
    <property type="evidence" value="ECO:0007669"/>
    <property type="project" value="InterPro"/>
</dbReference>
<evidence type="ECO:0008006" key="3">
    <source>
        <dbReference type="Google" id="ProtNLM"/>
    </source>
</evidence>
<reference evidence="1 2" key="1">
    <citation type="submission" date="2016-10" db="EMBL/GenBank/DDBJ databases">
        <title>Paenibacillus species isolates.</title>
        <authorList>
            <person name="Beno S.M."/>
        </authorList>
    </citation>
    <scope>NUCLEOTIDE SEQUENCE [LARGE SCALE GENOMIC DNA]</scope>
    <source>
        <strain evidence="1 2">FSL H7-0604</strain>
    </source>
</reference>
<accession>A0A1R0WX32</accession>
<dbReference type="AlphaFoldDB" id="A0A1R0WX32"/>
<sequence length="75" mass="9002">MRVTRGRCLLQDWIDSKGWTQAEYAKRSGRPKRIISHFCNNERVMKPEDEYAASLIFDCRMEDLHEWIVVQDDKE</sequence>
<name>A0A1R0WX32_9BACL</name>
<evidence type="ECO:0000313" key="1">
    <source>
        <dbReference type="EMBL" id="OMD23341.1"/>
    </source>
</evidence>